<accession>A0A8J3KBL1</accession>
<dbReference type="RefSeq" id="WP_191842760.1">
    <property type="nucleotide sequence ID" value="NZ_BAAALB010000027.1"/>
</dbReference>
<organism evidence="2 3">
    <name type="scientific">Catellatospora chokoriensis</name>
    <dbReference type="NCBI Taxonomy" id="310353"/>
    <lineage>
        <taxon>Bacteria</taxon>
        <taxon>Bacillati</taxon>
        <taxon>Actinomycetota</taxon>
        <taxon>Actinomycetes</taxon>
        <taxon>Micromonosporales</taxon>
        <taxon>Micromonosporaceae</taxon>
        <taxon>Catellatospora</taxon>
    </lineage>
</organism>
<sequence>MDGIDMGGPVAAWHVPVVEVTVRGDLDAWSSGHVDQVIHEALRLRPRELIVDLSGCRAVDPAGVLLLLEAQRRVAYLGAVMALRSPAPHIVRTLQNLDHERRLIFAAPVAHSARHAADRL</sequence>
<dbReference type="InterPro" id="IPR036513">
    <property type="entry name" value="STAS_dom_sf"/>
</dbReference>
<protein>
    <recommendedName>
        <fullName evidence="1">STAS domain-containing protein</fullName>
    </recommendedName>
</protein>
<dbReference type="AlphaFoldDB" id="A0A8J3KBL1"/>
<proteinExistence type="predicted"/>
<dbReference type="Gene3D" id="3.30.750.24">
    <property type="entry name" value="STAS domain"/>
    <property type="match status" value="1"/>
</dbReference>
<name>A0A8J3KBL1_9ACTN</name>
<dbReference type="CDD" id="cd07043">
    <property type="entry name" value="STAS_anti-anti-sigma_factors"/>
    <property type="match status" value="1"/>
</dbReference>
<dbReference type="Proteomes" id="UP000619293">
    <property type="component" value="Unassembled WGS sequence"/>
</dbReference>
<dbReference type="Pfam" id="PF13466">
    <property type="entry name" value="STAS_2"/>
    <property type="match status" value="1"/>
</dbReference>
<evidence type="ECO:0000313" key="2">
    <source>
        <dbReference type="EMBL" id="GIF93738.1"/>
    </source>
</evidence>
<dbReference type="SUPFAM" id="SSF52091">
    <property type="entry name" value="SpoIIaa-like"/>
    <property type="match status" value="1"/>
</dbReference>
<reference evidence="2 3" key="1">
    <citation type="submission" date="2021-01" db="EMBL/GenBank/DDBJ databases">
        <title>Whole genome shotgun sequence of Catellatospora chokoriensis NBRC 107358.</title>
        <authorList>
            <person name="Komaki H."/>
            <person name="Tamura T."/>
        </authorList>
    </citation>
    <scope>NUCLEOTIDE SEQUENCE [LARGE SCALE GENOMIC DNA]</scope>
    <source>
        <strain evidence="2 3">NBRC 107358</strain>
    </source>
</reference>
<feature type="domain" description="STAS" evidence="1">
    <location>
        <begin position="17"/>
        <end position="120"/>
    </location>
</feature>
<dbReference type="EMBL" id="BONG01000071">
    <property type="protein sequence ID" value="GIF93738.1"/>
    <property type="molecule type" value="Genomic_DNA"/>
</dbReference>
<keyword evidence="3" id="KW-1185">Reference proteome</keyword>
<gene>
    <name evidence="2" type="ORF">Cch02nite_71820</name>
</gene>
<dbReference type="InterPro" id="IPR002645">
    <property type="entry name" value="STAS_dom"/>
</dbReference>
<evidence type="ECO:0000313" key="3">
    <source>
        <dbReference type="Proteomes" id="UP000619293"/>
    </source>
</evidence>
<comment type="caution">
    <text evidence="2">The sequence shown here is derived from an EMBL/GenBank/DDBJ whole genome shotgun (WGS) entry which is preliminary data.</text>
</comment>
<dbReference type="PROSITE" id="PS50801">
    <property type="entry name" value="STAS"/>
    <property type="match status" value="1"/>
</dbReference>
<evidence type="ECO:0000259" key="1">
    <source>
        <dbReference type="PROSITE" id="PS50801"/>
    </source>
</evidence>
<dbReference type="InterPro" id="IPR058548">
    <property type="entry name" value="MlaB-like_STAS"/>
</dbReference>